<dbReference type="Proteomes" id="UP000675880">
    <property type="component" value="Unassembled WGS sequence"/>
</dbReference>
<reference evidence="1 2" key="1">
    <citation type="submission" date="2021-02" db="EMBL/GenBank/DDBJ databases">
        <authorList>
            <person name="Han P."/>
        </authorList>
    </citation>
    <scope>NUCLEOTIDE SEQUENCE [LARGE SCALE GENOMIC DNA]</scope>
    <source>
        <strain evidence="1">Candidatus Nitrospira sp. ZN2</strain>
    </source>
</reference>
<dbReference type="EMBL" id="CAJNBJ010000005">
    <property type="protein sequence ID" value="CAE6740520.1"/>
    <property type="molecule type" value="Genomic_DNA"/>
</dbReference>
<evidence type="ECO:0000313" key="2">
    <source>
        <dbReference type="Proteomes" id="UP000675880"/>
    </source>
</evidence>
<keyword evidence="2" id="KW-1185">Reference proteome</keyword>
<evidence type="ECO:0000313" key="1">
    <source>
        <dbReference type="EMBL" id="CAE6740520.1"/>
    </source>
</evidence>
<name>A0ABM8R9J3_9BACT</name>
<protein>
    <submittedName>
        <fullName evidence="1">Uncharacterized protein</fullName>
    </submittedName>
</protein>
<proteinExistence type="predicted"/>
<comment type="caution">
    <text evidence="1">The sequence shown here is derived from an EMBL/GenBank/DDBJ whole genome shotgun (WGS) entry which is preliminary data.</text>
</comment>
<organism evidence="1 2">
    <name type="scientific">Nitrospira defluvii</name>
    <dbReference type="NCBI Taxonomy" id="330214"/>
    <lineage>
        <taxon>Bacteria</taxon>
        <taxon>Pseudomonadati</taxon>
        <taxon>Nitrospirota</taxon>
        <taxon>Nitrospiria</taxon>
        <taxon>Nitrospirales</taxon>
        <taxon>Nitrospiraceae</taxon>
        <taxon>Nitrospira</taxon>
    </lineage>
</organism>
<accession>A0ABM8R9J3</accession>
<sequence length="73" mass="8439">MVHAFRDTIPEAVFAVERRVPEWVAMQFKQERSIGHASTSSLSNRRRVLQLRYWVTTLAGVTAWPSIAENRPE</sequence>
<gene>
    <name evidence="1" type="ORF">NSPZN2_130068</name>
</gene>